<accession>A0AAF0C689</accession>
<evidence type="ECO:0000313" key="2">
    <source>
        <dbReference type="EMBL" id="WDE04122.1"/>
    </source>
</evidence>
<protein>
    <submittedName>
        <fullName evidence="2">Uncharacterized protein</fullName>
    </submittedName>
</protein>
<dbReference type="AlphaFoldDB" id="A0AAF0C689"/>
<feature type="transmembrane region" description="Helical" evidence="1">
    <location>
        <begin position="12"/>
        <end position="35"/>
    </location>
</feature>
<keyword evidence="1" id="KW-0812">Transmembrane</keyword>
<organism evidence="2 3">
    <name type="scientific">Thalassomonas viridans</name>
    <dbReference type="NCBI Taxonomy" id="137584"/>
    <lineage>
        <taxon>Bacteria</taxon>
        <taxon>Pseudomonadati</taxon>
        <taxon>Pseudomonadota</taxon>
        <taxon>Gammaproteobacteria</taxon>
        <taxon>Alteromonadales</taxon>
        <taxon>Colwelliaceae</taxon>
        <taxon>Thalassomonas</taxon>
    </lineage>
</organism>
<name>A0AAF0C689_9GAMM</name>
<gene>
    <name evidence="2" type="ORF">SG34_022605</name>
</gene>
<evidence type="ECO:0000313" key="3">
    <source>
        <dbReference type="Proteomes" id="UP000032352"/>
    </source>
</evidence>
<dbReference type="EMBL" id="CP059733">
    <property type="protein sequence ID" value="WDE04122.1"/>
    <property type="molecule type" value="Genomic_DNA"/>
</dbReference>
<keyword evidence="3" id="KW-1185">Reference proteome</keyword>
<sequence length="235" mass="27061">MVTKTIISKVGKIDFFAVLPSGTYCFLSLYIAFGIDHDEKTENLWQAIELLIEDVQHYPSTILLILFCIYLLGSILRAIQVSIPEKIFYGEDFPYDESIKSLFKTIKSHSEASDIDTKKIPMIDKGFSPDVYNYWKQVICIESPEGYSDYQEFEARTRYFAAMSLAGLTGFFLALGILLYTCDFSYSLAWQQLVVSIILFSIFGFELHRVRTQEVMRLTGLYLAYRQNKEISNSK</sequence>
<feature type="transmembrane region" description="Helical" evidence="1">
    <location>
        <begin position="159"/>
        <end position="181"/>
    </location>
</feature>
<proteinExistence type="predicted"/>
<dbReference type="KEGG" id="tvd:SG34_022605"/>
<evidence type="ECO:0000256" key="1">
    <source>
        <dbReference type="SAM" id="Phobius"/>
    </source>
</evidence>
<reference evidence="2 3" key="1">
    <citation type="journal article" date="2015" name="Genome Announc.">
        <title>Draft Genome Sequences of Marine Isolates of Thalassomonas viridans and Thalassomonas actiniarum.</title>
        <authorList>
            <person name="Olonade I."/>
            <person name="van Zyl L.J."/>
            <person name="Trindade M."/>
        </authorList>
    </citation>
    <scope>NUCLEOTIDE SEQUENCE [LARGE SCALE GENOMIC DNA]</scope>
    <source>
        <strain evidence="2 3">XOM25</strain>
    </source>
</reference>
<keyword evidence="1" id="KW-1133">Transmembrane helix</keyword>
<feature type="transmembrane region" description="Helical" evidence="1">
    <location>
        <begin position="55"/>
        <end position="76"/>
    </location>
</feature>
<dbReference type="Proteomes" id="UP000032352">
    <property type="component" value="Chromosome"/>
</dbReference>
<keyword evidence="1" id="KW-0472">Membrane</keyword>
<reference evidence="2 3" key="2">
    <citation type="journal article" date="2022" name="Mar. Drugs">
        <title>Bioassay-Guided Fractionation Leads to the Detection of Cholic Acid Generated by the Rare Thalassomonas sp.</title>
        <authorList>
            <person name="Pheiffer F."/>
            <person name="Schneider Y.K."/>
            <person name="Hansen E.H."/>
            <person name="Andersen J.H."/>
            <person name="Isaksson J."/>
            <person name="Busche T."/>
            <person name="R C."/>
            <person name="Kalinowski J."/>
            <person name="Zyl L.V."/>
            <person name="Trindade M."/>
        </authorList>
    </citation>
    <scope>NUCLEOTIDE SEQUENCE [LARGE SCALE GENOMIC DNA]</scope>
    <source>
        <strain evidence="2 3">XOM25</strain>
    </source>
</reference>
<feature type="transmembrane region" description="Helical" evidence="1">
    <location>
        <begin position="187"/>
        <end position="207"/>
    </location>
</feature>
<dbReference type="RefSeq" id="WP_044839403.1">
    <property type="nucleotide sequence ID" value="NZ_CP059733.1"/>
</dbReference>